<protein>
    <submittedName>
        <fullName evidence="1">Uncharacterized protein</fullName>
    </submittedName>
</protein>
<dbReference type="Proteomes" id="UP001596972">
    <property type="component" value="Unassembled WGS sequence"/>
</dbReference>
<evidence type="ECO:0000313" key="1">
    <source>
        <dbReference type="EMBL" id="MFD0900698.1"/>
    </source>
</evidence>
<name>A0ABW3EK15_9ACTN</name>
<gene>
    <name evidence="1" type="ORF">ACFQ11_09880</name>
</gene>
<organism evidence="1 2">
    <name type="scientific">Actinomadura sediminis</name>
    <dbReference type="NCBI Taxonomy" id="1038904"/>
    <lineage>
        <taxon>Bacteria</taxon>
        <taxon>Bacillati</taxon>
        <taxon>Actinomycetota</taxon>
        <taxon>Actinomycetes</taxon>
        <taxon>Streptosporangiales</taxon>
        <taxon>Thermomonosporaceae</taxon>
        <taxon>Actinomadura</taxon>
    </lineage>
</organism>
<reference evidence="2" key="1">
    <citation type="journal article" date="2019" name="Int. J. Syst. Evol. Microbiol.">
        <title>The Global Catalogue of Microorganisms (GCM) 10K type strain sequencing project: providing services to taxonomists for standard genome sequencing and annotation.</title>
        <authorList>
            <consortium name="The Broad Institute Genomics Platform"/>
            <consortium name="The Broad Institute Genome Sequencing Center for Infectious Disease"/>
            <person name="Wu L."/>
            <person name="Ma J."/>
        </authorList>
    </citation>
    <scope>NUCLEOTIDE SEQUENCE [LARGE SCALE GENOMIC DNA]</scope>
    <source>
        <strain evidence="2">JCM 31202</strain>
    </source>
</reference>
<dbReference type="EMBL" id="JBHTJA010000013">
    <property type="protein sequence ID" value="MFD0900698.1"/>
    <property type="molecule type" value="Genomic_DNA"/>
</dbReference>
<proteinExistence type="predicted"/>
<comment type="caution">
    <text evidence="1">The sequence shown here is derived from an EMBL/GenBank/DDBJ whole genome shotgun (WGS) entry which is preliminary data.</text>
</comment>
<sequence>MVFSRDGRVVRLVEISEVDFVGEVMKSLYGRTWSPQTRIIKVPDAPGVTLRDG</sequence>
<dbReference type="RefSeq" id="WP_378297698.1">
    <property type="nucleotide sequence ID" value="NZ_JBHTJA010000013.1"/>
</dbReference>
<evidence type="ECO:0000313" key="2">
    <source>
        <dbReference type="Proteomes" id="UP001596972"/>
    </source>
</evidence>
<keyword evidence="2" id="KW-1185">Reference proteome</keyword>
<accession>A0ABW3EK15</accession>